<dbReference type="EMBL" id="AOME01000013">
    <property type="protein sequence ID" value="EMA55432.1"/>
    <property type="molecule type" value="Genomic_DNA"/>
</dbReference>
<reference evidence="2 3" key="1">
    <citation type="journal article" date="2014" name="PLoS Genet.">
        <title>Phylogenetically driven sequencing of extremely halophilic archaea reveals strategies for static and dynamic osmo-response.</title>
        <authorList>
            <person name="Becker E.A."/>
            <person name="Seitzer P.M."/>
            <person name="Tritt A."/>
            <person name="Larsen D."/>
            <person name="Krusor M."/>
            <person name="Yao A.I."/>
            <person name="Wu D."/>
            <person name="Madern D."/>
            <person name="Eisen J.A."/>
            <person name="Darling A.E."/>
            <person name="Facciotti M.T."/>
        </authorList>
    </citation>
    <scope>NUCLEOTIDE SEQUENCE [LARGE SCALE GENOMIC DNA]</scope>
    <source>
        <strain evidence="2 3">DSM 8989</strain>
    </source>
</reference>
<keyword evidence="3" id="KW-1185">Reference proteome</keyword>
<keyword evidence="1" id="KW-0472">Membrane</keyword>
<dbReference type="RefSeq" id="WP_005039202.1">
    <property type="nucleotide sequence ID" value="NZ_AOME01000013.1"/>
</dbReference>
<protein>
    <recommendedName>
        <fullName evidence="4">TIGR00341 family protein</fullName>
    </recommendedName>
</protein>
<dbReference type="Proteomes" id="UP000011625">
    <property type="component" value="Unassembled WGS sequence"/>
</dbReference>
<dbReference type="PANTHER" id="PTHR20992:SF9">
    <property type="entry name" value="AT15442P-RELATED"/>
    <property type="match status" value="1"/>
</dbReference>
<feature type="transmembrane region" description="Helical" evidence="1">
    <location>
        <begin position="281"/>
        <end position="302"/>
    </location>
</feature>
<evidence type="ECO:0000313" key="3">
    <source>
        <dbReference type="Proteomes" id="UP000011625"/>
    </source>
</evidence>
<feature type="transmembrane region" description="Helical" evidence="1">
    <location>
        <begin position="142"/>
        <end position="165"/>
    </location>
</feature>
<keyword evidence="1" id="KW-1133">Transmembrane helix</keyword>
<proteinExistence type="predicted"/>
<evidence type="ECO:0008006" key="4">
    <source>
        <dbReference type="Google" id="ProtNLM"/>
    </source>
</evidence>
<dbReference type="InterPro" id="IPR005240">
    <property type="entry name" value="DUF389"/>
</dbReference>
<comment type="caution">
    <text evidence="2">The sequence shown here is derived from an EMBL/GenBank/DDBJ whole genome shotgun (WGS) entry which is preliminary data.</text>
</comment>
<feature type="transmembrane region" description="Helical" evidence="1">
    <location>
        <begin position="222"/>
        <end position="239"/>
    </location>
</feature>
<feature type="transmembrane region" description="Helical" evidence="1">
    <location>
        <begin position="323"/>
        <end position="343"/>
    </location>
</feature>
<dbReference type="Pfam" id="PF04087">
    <property type="entry name" value="DUF389"/>
    <property type="match status" value="1"/>
</dbReference>
<accession>M0NBT3</accession>
<evidence type="ECO:0000313" key="2">
    <source>
        <dbReference type="EMBL" id="EMA55432.1"/>
    </source>
</evidence>
<sequence length="451" mass="47050">MRFVKVSVPAGKRADVLAALDEADVDYAIADESDDSDYEAVVSFPLPQDAVEPTLDRLRAAGVADDAWTVVLDAQTVVSDRLDRLREDTDRAARQGRIAREELRTAAADLAPKRSERWSYVAMTAVSAIVAVVGLLQNSAAVVVGSMVIAPLIGPAMAASVGTVIDDRKLATRGVGLQVIGLGLAVVSAAVFAAVVRFVGLIPPGTDITSIPEIQSRLAPDFLSLAVALGAGVAGAISLTTGAGAALVGVMIAVALIPPAATVGIGLAWGQPLVSLGSGVLVLVNVLSINLAALIVLWVIGYRPQDALRLEEVRTTLVQRARVLALALVVLSVFLAGVTYLTYQSSQFEQQTEREVHAMLDEQPYRDLTLLDASIGSSETAIAFDEAGLAAGGPINVTVTVDRPPGSDYPAFATRLDRRLTRSTGRNVIVEARFIDAAGTGPTRSANVTGS</sequence>
<feature type="transmembrane region" description="Helical" evidence="1">
    <location>
        <begin position="118"/>
        <end position="136"/>
    </location>
</feature>
<dbReference type="STRING" id="1227456.C450_01659"/>
<gene>
    <name evidence="2" type="ORF">C450_01659</name>
</gene>
<feature type="transmembrane region" description="Helical" evidence="1">
    <location>
        <begin position="177"/>
        <end position="202"/>
    </location>
</feature>
<dbReference type="AlphaFoldDB" id="M0NBT3"/>
<dbReference type="OrthoDB" id="3266at2157"/>
<name>M0NBT3_9EURY</name>
<dbReference type="NCBIfam" id="TIGR00341">
    <property type="entry name" value="TIGR00341 family protein"/>
    <property type="match status" value="1"/>
</dbReference>
<feature type="transmembrane region" description="Helical" evidence="1">
    <location>
        <begin position="246"/>
        <end position="269"/>
    </location>
</feature>
<dbReference type="PATRIC" id="fig|1227456.3.peg.348"/>
<evidence type="ECO:0000256" key="1">
    <source>
        <dbReference type="SAM" id="Phobius"/>
    </source>
</evidence>
<organism evidence="2 3">
    <name type="scientific">Halococcus salifodinae DSM 8989</name>
    <dbReference type="NCBI Taxonomy" id="1227456"/>
    <lineage>
        <taxon>Archaea</taxon>
        <taxon>Methanobacteriati</taxon>
        <taxon>Methanobacteriota</taxon>
        <taxon>Stenosarchaea group</taxon>
        <taxon>Halobacteria</taxon>
        <taxon>Halobacteriales</taxon>
        <taxon>Halococcaceae</taxon>
        <taxon>Halococcus</taxon>
    </lineage>
</organism>
<keyword evidence="1" id="KW-0812">Transmembrane</keyword>
<dbReference type="PANTHER" id="PTHR20992">
    <property type="entry name" value="AT15442P-RELATED"/>
    <property type="match status" value="1"/>
</dbReference>